<dbReference type="InterPro" id="IPR004089">
    <property type="entry name" value="MCPsignal_dom"/>
</dbReference>
<keyword evidence="4" id="KW-1185">Reference proteome</keyword>
<evidence type="ECO:0000313" key="3">
    <source>
        <dbReference type="EMBL" id="QCI63805.1"/>
    </source>
</evidence>
<evidence type="ECO:0000256" key="1">
    <source>
        <dbReference type="PROSITE-ProRule" id="PRU00284"/>
    </source>
</evidence>
<dbReference type="OrthoDB" id="5179380at2"/>
<dbReference type="Pfam" id="PF00015">
    <property type="entry name" value="MCPsignal"/>
    <property type="match status" value="1"/>
</dbReference>
<name>A0A4D7AW98_9HYPH</name>
<dbReference type="EMBL" id="CP039690">
    <property type="protein sequence ID" value="QCI63805.1"/>
    <property type="molecule type" value="Genomic_DNA"/>
</dbReference>
<evidence type="ECO:0000259" key="2">
    <source>
        <dbReference type="PROSITE" id="PS50111"/>
    </source>
</evidence>
<protein>
    <recommendedName>
        <fullName evidence="2">Methyl-accepting transducer domain-containing protein</fullName>
    </recommendedName>
</protein>
<reference evidence="3 4" key="1">
    <citation type="submission" date="2019-04" db="EMBL/GenBank/DDBJ databases">
        <title>Phreatobacter aquaticus sp. nov.</title>
        <authorList>
            <person name="Choi A."/>
        </authorList>
    </citation>
    <scope>NUCLEOTIDE SEQUENCE [LARGE SCALE GENOMIC DNA]</scope>
    <source>
        <strain evidence="3 4">KCTC 52518</strain>
    </source>
</reference>
<sequence length="160" mass="16886">MNRCLAVLRRGQPGRFGLQLRPSTGHRFFRPRAVRDCRSISGFETVAARCRGPCPAMDGTGRMITSIAAQFNLLALQATMELAEAGENGKGFGMVALAAVGLAYHARAATDRICAEIVALRDLPEDVTATLASIATAIEAAQGFVQVVAAVGKELNPAET</sequence>
<dbReference type="Proteomes" id="UP000298781">
    <property type="component" value="Chromosome"/>
</dbReference>
<dbReference type="GO" id="GO:0007165">
    <property type="term" value="P:signal transduction"/>
    <property type="evidence" value="ECO:0007669"/>
    <property type="project" value="UniProtKB-KW"/>
</dbReference>
<dbReference type="GO" id="GO:0016020">
    <property type="term" value="C:membrane"/>
    <property type="evidence" value="ECO:0007669"/>
    <property type="project" value="InterPro"/>
</dbReference>
<evidence type="ECO:0000313" key="4">
    <source>
        <dbReference type="Proteomes" id="UP000298781"/>
    </source>
</evidence>
<feature type="domain" description="Methyl-accepting transducer" evidence="2">
    <location>
        <begin position="62"/>
        <end position="160"/>
    </location>
</feature>
<accession>A0A4D7AW98</accession>
<dbReference type="PROSITE" id="PS50111">
    <property type="entry name" value="CHEMOTAXIS_TRANSDUC_2"/>
    <property type="match status" value="1"/>
</dbReference>
<organism evidence="3 4">
    <name type="scientific">Phreatobacter stygius</name>
    <dbReference type="NCBI Taxonomy" id="1940610"/>
    <lineage>
        <taxon>Bacteria</taxon>
        <taxon>Pseudomonadati</taxon>
        <taxon>Pseudomonadota</taxon>
        <taxon>Alphaproteobacteria</taxon>
        <taxon>Hyphomicrobiales</taxon>
        <taxon>Phreatobacteraceae</taxon>
        <taxon>Phreatobacter</taxon>
    </lineage>
</organism>
<proteinExistence type="predicted"/>
<keyword evidence="1" id="KW-0807">Transducer</keyword>
<dbReference type="AlphaFoldDB" id="A0A4D7AW98"/>
<dbReference type="KEGG" id="pstg:E8M01_05820"/>
<dbReference type="Gene3D" id="1.10.287.950">
    <property type="entry name" value="Methyl-accepting chemotaxis protein"/>
    <property type="match status" value="1"/>
</dbReference>
<dbReference type="SUPFAM" id="SSF58104">
    <property type="entry name" value="Methyl-accepting chemotaxis protein (MCP) signaling domain"/>
    <property type="match status" value="1"/>
</dbReference>
<gene>
    <name evidence="3" type="ORF">E8M01_05820</name>
</gene>